<feature type="non-terminal residue" evidence="1">
    <location>
        <position position="1"/>
    </location>
</feature>
<keyword evidence="2" id="KW-1185">Reference proteome</keyword>
<evidence type="ECO:0000313" key="2">
    <source>
        <dbReference type="Proteomes" id="UP000265520"/>
    </source>
</evidence>
<organism evidence="1 2">
    <name type="scientific">Trifolium medium</name>
    <dbReference type="NCBI Taxonomy" id="97028"/>
    <lineage>
        <taxon>Eukaryota</taxon>
        <taxon>Viridiplantae</taxon>
        <taxon>Streptophyta</taxon>
        <taxon>Embryophyta</taxon>
        <taxon>Tracheophyta</taxon>
        <taxon>Spermatophyta</taxon>
        <taxon>Magnoliopsida</taxon>
        <taxon>eudicotyledons</taxon>
        <taxon>Gunneridae</taxon>
        <taxon>Pentapetalae</taxon>
        <taxon>rosids</taxon>
        <taxon>fabids</taxon>
        <taxon>Fabales</taxon>
        <taxon>Fabaceae</taxon>
        <taxon>Papilionoideae</taxon>
        <taxon>50 kb inversion clade</taxon>
        <taxon>NPAAA clade</taxon>
        <taxon>Hologalegina</taxon>
        <taxon>IRL clade</taxon>
        <taxon>Trifolieae</taxon>
        <taxon>Trifolium</taxon>
    </lineage>
</organism>
<dbReference type="AlphaFoldDB" id="A0A392W975"/>
<accession>A0A392W975</accession>
<dbReference type="Proteomes" id="UP000265520">
    <property type="component" value="Unassembled WGS sequence"/>
</dbReference>
<sequence length="40" mass="4200">GAALVGQQQAGQAADEEHVPVVQLGVIISEPIQKQNHKPN</sequence>
<proteinExistence type="predicted"/>
<evidence type="ECO:0000313" key="1">
    <source>
        <dbReference type="EMBL" id="MCI95691.1"/>
    </source>
</evidence>
<comment type="caution">
    <text evidence="1">The sequence shown here is derived from an EMBL/GenBank/DDBJ whole genome shotgun (WGS) entry which is preliminary data.</text>
</comment>
<dbReference type="EMBL" id="LXQA011394228">
    <property type="protein sequence ID" value="MCI95691.1"/>
    <property type="molecule type" value="Genomic_DNA"/>
</dbReference>
<reference evidence="1 2" key="1">
    <citation type="journal article" date="2018" name="Front. Plant Sci.">
        <title>Red Clover (Trifolium pratense) and Zigzag Clover (T. medium) - A Picture of Genomic Similarities and Differences.</title>
        <authorList>
            <person name="Dluhosova J."/>
            <person name="Istvanek J."/>
            <person name="Nedelnik J."/>
            <person name="Repkova J."/>
        </authorList>
    </citation>
    <scope>NUCLEOTIDE SEQUENCE [LARGE SCALE GENOMIC DNA]</scope>
    <source>
        <strain evidence="2">cv. 10/8</strain>
        <tissue evidence="1">Leaf</tissue>
    </source>
</reference>
<protein>
    <submittedName>
        <fullName evidence="1">Uncharacterized protein</fullName>
    </submittedName>
</protein>
<name>A0A392W975_9FABA</name>